<keyword evidence="1" id="KW-0472">Membrane</keyword>
<organism evidence="2">
    <name type="scientific">Myoviridae sp. ctFNi10</name>
    <dbReference type="NCBI Taxonomy" id="2825067"/>
    <lineage>
        <taxon>Viruses</taxon>
        <taxon>Duplodnaviria</taxon>
        <taxon>Heunggongvirae</taxon>
        <taxon>Uroviricota</taxon>
        <taxon>Caudoviricetes</taxon>
    </lineage>
</organism>
<name>A0A8S5TX08_9CAUD</name>
<keyword evidence="1" id="KW-1133">Transmembrane helix</keyword>
<accession>A0A8S5TX08</accession>
<evidence type="ECO:0000256" key="1">
    <source>
        <dbReference type="SAM" id="Phobius"/>
    </source>
</evidence>
<keyword evidence="1" id="KW-0812">Transmembrane</keyword>
<reference evidence="2" key="1">
    <citation type="journal article" date="2021" name="Proc. Natl. Acad. Sci. U.S.A.">
        <title>A Catalog of Tens of Thousands of Viruses from Human Metagenomes Reveals Hidden Associations with Chronic Diseases.</title>
        <authorList>
            <person name="Tisza M.J."/>
            <person name="Buck C.B."/>
        </authorList>
    </citation>
    <scope>NUCLEOTIDE SEQUENCE</scope>
    <source>
        <strain evidence="2">CtFNi10</strain>
    </source>
</reference>
<proteinExistence type="predicted"/>
<feature type="transmembrane region" description="Helical" evidence="1">
    <location>
        <begin position="33"/>
        <end position="55"/>
    </location>
</feature>
<dbReference type="EMBL" id="BK015952">
    <property type="protein sequence ID" value="DAF86738.1"/>
    <property type="molecule type" value="Genomic_DNA"/>
</dbReference>
<evidence type="ECO:0000313" key="2">
    <source>
        <dbReference type="EMBL" id="DAF86738.1"/>
    </source>
</evidence>
<protein>
    <submittedName>
        <fullName evidence="2">Major capsid protein</fullName>
    </submittedName>
</protein>
<sequence>MKTILKPLAVALLLLIAALSLNALVGALLAYLLGIPAWMGAVTLTLIALVIYPFLPSGSARAGVMQEVWTGVMIKALREALENIGWFKLIRSYDEYVANDTIHFVELGGDPKVLVNNTTYPLNVSTVTDADKPVSLDNFETEATAIGDKELDTISYDKLGSVKERHKETVAAKILAKSLHALAPQSHTETSPVLLTSGATAAEGGRKKLSLDDLLLLKKTFDTFRIPQGERVLVLCPDHVQDLLSVSEQFVRQYNLDTTNGRVGRLFGFDIYEYTETPTYTVASKTKLAFGAVAGAGTRQASVAFHAGSCMRAMGSLVTYQSDAKNDPLHHRHLFNVRQRAICAPLRSKECLAAIISANA</sequence>